<dbReference type="PANTHER" id="PTHR46093">
    <property type="entry name" value="ACYL-COA-BINDING DOMAIN-CONTAINING PROTEIN 5"/>
    <property type="match status" value="1"/>
</dbReference>
<reference evidence="6 7" key="2">
    <citation type="submission" date="2017-09" db="EMBL/GenBank/DDBJ databases">
        <title>Extensive intraspecific genome diversity in a model arbuscular mycorrhizal fungus.</title>
        <authorList>
            <person name="Chen E.C."/>
            <person name="Morin E."/>
            <person name="Beaudet D."/>
            <person name="Noel J."/>
            <person name="Ndikumana S."/>
            <person name="Charron P."/>
            <person name="St-Onge C."/>
            <person name="Giorgi J."/>
            <person name="Grigoriev I.V."/>
            <person name="Roux C."/>
            <person name="Martin F.M."/>
            <person name="Corradi N."/>
        </authorList>
    </citation>
    <scope>NUCLEOTIDE SEQUENCE [LARGE SCALE GENOMIC DNA]</scope>
    <source>
        <strain evidence="6 7">A5</strain>
    </source>
</reference>
<keyword evidence="1" id="KW-0880">Kelch repeat</keyword>
<dbReference type="Gene3D" id="2.120.10.80">
    <property type="entry name" value="Kelch-type beta propeller"/>
    <property type="match status" value="2"/>
</dbReference>
<evidence type="ECO:0000313" key="6">
    <source>
        <dbReference type="EMBL" id="PKC04278.1"/>
    </source>
</evidence>
<dbReference type="OrthoDB" id="432528at2759"/>
<feature type="coiled-coil region" evidence="3">
    <location>
        <begin position="454"/>
        <end position="481"/>
    </location>
</feature>
<dbReference type="EMBL" id="CAGKOT010000068">
    <property type="protein sequence ID" value="CAB5390363.1"/>
    <property type="molecule type" value="Genomic_DNA"/>
</dbReference>
<evidence type="ECO:0000256" key="4">
    <source>
        <dbReference type="SAM" id="Phobius"/>
    </source>
</evidence>
<protein>
    <submittedName>
        <fullName evidence="6">Galactose oxidase</fullName>
    </submittedName>
</protein>
<dbReference type="Pfam" id="PF24681">
    <property type="entry name" value="Kelch_KLHDC2_KLHL20_DRC7"/>
    <property type="match status" value="1"/>
</dbReference>
<evidence type="ECO:0000313" key="7">
    <source>
        <dbReference type="Proteomes" id="UP000232722"/>
    </source>
</evidence>
<keyword evidence="3" id="KW-0175">Coiled coil</keyword>
<sequence>MTPYKPIGRSRHTATLVDDKLYILGGDYKSLEVGKDFFYLDVSVPFITQNLLWKDLSSINTVPSHYDAISVNDGENNNRLFLYGGIVNVTVTDFVYIFNPQNNTWSVPQITDNIPLIFMKKSELTGIIDRNGKMYLWSGLELFGKNIKNIYLFNNDMLILDTKKLIWELGSSFDAPTARTHYGATLLPDGRIIYMGGFKSVALTLNQVYLYDTINDSWSSKTTSGKVPSGRGGFSAVLGLDGQRIIIYGGTTTITNDKDLTPEDSLYELNVINFGWRIPNISGKIPKSRLYHKANVIGKYMVITFGLGYDQLTERDILLLDIGNAGEYIWTNEFYDFYHPSSPQSGKVPPSPSAIPPSIIVQSQSTPSMTGAIIGSLIGGATLSSVGFLLYIWNKNRQKSDNNNNQEEKYIYNHGREIEQIPKNEYITNHEPISAPDSIINNCSNHGQESIPIVDDNRLTLHELKQEIQDLRQIITQSNKQSTNPIK</sequence>
<dbReference type="VEuPathDB" id="FungiDB:RhiirFUN_026599"/>
<dbReference type="Proteomes" id="UP000684084">
    <property type="component" value="Unassembled WGS sequence"/>
</dbReference>
<dbReference type="SUPFAM" id="SSF117281">
    <property type="entry name" value="Kelch motif"/>
    <property type="match status" value="1"/>
</dbReference>
<reference evidence="6 7" key="1">
    <citation type="submission" date="2016-04" db="EMBL/GenBank/DDBJ databases">
        <title>Genome analyses suggest a sexual origin of heterokaryosis in a supposedly ancient asexual fungus.</title>
        <authorList>
            <person name="Ropars J."/>
            <person name="Sedzielewska K."/>
            <person name="Noel J."/>
            <person name="Charron P."/>
            <person name="Farinelli L."/>
            <person name="Marton T."/>
            <person name="Kruger M."/>
            <person name="Pelin A."/>
            <person name="Brachmann A."/>
            <person name="Corradi N."/>
        </authorList>
    </citation>
    <scope>NUCLEOTIDE SEQUENCE [LARGE SCALE GENOMIC DNA]</scope>
    <source>
        <strain evidence="6 7">A5</strain>
    </source>
</reference>
<evidence type="ECO:0000313" key="5">
    <source>
        <dbReference type="EMBL" id="CAB5390363.1"/>
    </source>
</evidence>
<dbReference type="Proteomes" id="UP000232722">
    <property type="component" value="Unassembled WGS sequence"/>
</dbReference>
<accession>A0A2N0PBT9</accession>
<evidence type="ECO:0000256" key="1">
    <source>
        <dbReference type="ARBA" id="ARBA00022441"/>
    </source>
</evidence>
<keyword evidence="4" id="KW-1133">Transmembrane helix</keyword>
<feature type="transmembrane region" description="Helical" evidence="4">
    <location>
        <begin position="372"/>
        <end position="393"/>
    </location>
</feature>
<keyword evidence="2" id="KW-0677">Repeat</keyword>
<reference evidence="5" key="3">
    <citation type="submission" date="2020-05" db="EMBL/GenBank/DDBJ databases">
        <authorList>
            <person name="Rincon C."/>
            <person name="Sanders R I."/>
            <person name="Robbins C."/>
            <person name="Chaturvedi A."/>
        </authorList>
    </citation>
    <scope>NUCLEOTIDE SEQUENCE</scope>
    <source>
        <strain evidence="5">CHB12</strain>
    </source>
</reference>
<dbReference type="PANTHER" id="PTHR46093:SF18">
    <property type="entry name" value="FIBRONECTIN TYPE-III DOMAIN-CONTAINING PROTEIN"/>
    <property type="match status" value="1"/>
</dbReference>
<comment type="caution">
    <text evidence="6">The sequence shown here is derived from an EMBL/GenBank/DDBJ whole genome shotgun (WGS) entry which is preliminary data.</text>
</comment>
<evidence type="ECO:0000256" key="3">
    <source>
        <dbReference type="SAM" id="Coils"/>
    </source>
</evidence>
<dbReference type="VEuPathDB" id="FungiDB:RhiirA1_454736"/>
<evidence type="ECO:0000256" key="2">
    <source>
        <dbReference type="ARBA" id="ARBA00022737"/>
    </source>
</evidence>
<dbReference type="AlphaFoldDB" id="A0A2N0PBT9"/>
<dbReference type="InterPro" id="IPR015915">
    <property type="entry name" value="Kelch-typ_b-propeller"/>
</dbReference>
<keyword evidence="4" id="KW-0812">Transmembrane</keyword>
<dbReference type="VEuPathDB" id="FungiDB:FUN_001339"/>
<proteinExistence type="predicted"/>
<gene>
    <name evidence="5" type="ORF">CHRIB12_LOCUS21475</name>
    <name evidence="6" type="ORF">RhiirA5_422480</name>
</gene>
<dbReference type="EMBL" id="LLXJ01001036">
    <property type="protein sequence ID" value="PKC04278.1"/>
    <property type="molecule type" value="Genomic_DNA"/>
</dbReference>
<name>A0A2N0PBT9_9GLOM</name>
<organism evidence="6 7">
    <name type="scientific">Rhizophagus irregularis</name>
    <dbReference type="NCBI Taxonomy" id="588596"/>
    <lineage>
        <taxon>Eukaryota</taxon>
        <taxon>Fungi</taxon>
        <taxon>Fungi incertae sedis</taxon>
        <taxon>Mucoromycota</taxon>
        <taxon>Glomeromycotina</taxon>
        <taxon>Glomeromycetes</taxon>
        <taxon>Glomerales</taxon>
        <taxon>Glomeraceae</taxon>
        <taxon>Rhizophagus</taxon>
    </lineage>
</organism>
<keyword evidence="4" id="KW-0472">Membrane</keyword>